<protein>
    <submittedName>
        <fullName evidence="3">Predicted membrane protein</fullName>
    </submittedName>
</protein>
<feature type="transmembrane region" description="Helical" evidence="2">
    <location>
        <begin position="282"/>
        <end position="304"/>
    </location>
</feature>
<evidence type="ECO:0000256" key="1">
    <source>
        <dbReference type="SAM" id="MobiDB-lite"/>
    </source>
</evidence>
<dbReference type="AlphaFoldDB" id="A0A378TUC3"/>
<feature type="transmembrane region" description="Helical" evidence="2">
    <location>
        <begin position="310"/>
        <end position="330"/>
    </location>
</feature>
<accession>A0A378TUC3</accession>
<dbReference type="GO" id="GO:0016020">
    <property type="term" value="C:membrane"/>
    <property type="evidence" value="ECO:0007669"/>
    <property type="project" value="InterPro"/>
</dbReference>
<dbReference type="RefSeq" id="WP_115007882.1">
    <property type="nucleotide sequence ID" value="NZ_UGQU01000003.1"/>
</dbReference>
<feature type="region of interest" description="Disordered" evidence="1">
    <location>
        <begin position="416"/>
        <end position="446"/>
    </location>
</feature>
<feature type="transmembrane region" description="Helical" evidence="2">
    <location>
        <begin position="342"/>
        <end position="357"/>
    </location>
</feature>
<evidence type="ECO:0000313" key="4">
    <source>
        <dbReference type="Proteomes" id="UP000254437"/>
    </source>
</evidence>
<dbReference type="Pfam" id="PF05656">
    <property type="entry name" value="DUF805"/>
    <property type="match status" value="1"/>
</dbReference>
<dbReference type="InterPro" id="IPR008523">
    <property type="entry name" value="DUF805"/>
</dbReference>
<gene>
    <name evidence="3" type="ORF">NCTC10359_01994</name>
</gene>
<name>A0A378TUC3_MORLA</name>
<evidence type="ECO:0000313" key="3">
    <source>
        <dbReference type="EMBL" id="STZ63560.1"/>
    </source>
</evidence>
<evidence type="ECO:0000256" key="2">
    <source>
        <dbReference type="SAM" id="Phobius"/>
    </source>
</evidence>
<keyword evidence="2" id="KW-0812">Transmembrane</keyword>
<sequence>MNHPSQAISLLKRHTKIIGSQFIISDYQNKPIWSSGVLEEVSYLLLIAYVNLMQSDGMDNQKQALIDKVVDEWTGVIIGILNHQNTPQNKMMIKQRLNEKSIKYTPVIDQMLGEQFDNNPDDEAFYKYELYELFIQEIKDNFNARFSQRPQDGLAGAMDFISLSEDNNIICQEVFDERSVVMLSLKYDDVDEINEHDKIAITKNQNKKDIRKRALVIRDGVVNFLTNCIYDNTQNNQNQDQYYDYAGSSSHRTQKKSNDYDRNPTSQKSSFWSFGRMRRTTYIMLSVPAIFILMIVRIAVYGGLGSSPSFASLLIATMIELVPWSFLAFIGAKRLHDCNYKAWWIVMPLVVIAMWFWKPTQGANRFGADPRDDYFDDEIEIEKDNSIWIGVAIFLFYNLVLSPKMIDEQQKYENRQNNTPTYQDNQPSNTQTPNISPNDIVTPNINNESQLSPQLVLAEAQKRYDNAVANINAVWSSLPPSTQEFLRAEQRAINKNREADCTAYGNAQSTDRDLAKAYRYACEVPQLNERAEFLKTQLNTVVTPPAPKNVGPAYYQNQQSSKNGYHLNDLINDTVKKSLLFLDRDSASYDGYSHKLESQDITYADVNNDGIKDAVVALRYCEVINCHTTTKSSELAVYLGLVDNQYLYGDIKTLGIDLTVYVDTLGNIYTQSKYYSEHEDPDCCPSMVVDNGFTFKNGKLREMN</sequence>
<reference evidence="3 4" key="1">
    <citation type="submission" date="2018-06" db="EMBL/GenBank/DDBJ databases">
        <authorList>
            <consortium name="Pathogen Informatics"/>
            <person name="Doyle S."/>
        </authorList>
    </citation>
    <scope>NUCLEOTIDE SEQUENCE [LARGE SCALE GENOMIC DNA]</scope>
    <source>
        <strain evidence="3 4">NCTC10359</strain>
    </source>
</reference>
<feature type="region of interest" description="Disordered" evidence="1">
    <location>
        <begin position="241"/>
        <end position="268"/>
    </location>
</feature>
<keyword evidence="2" id="KW-0472">Membrane</keyword>
<keyword evidence="2" id="KW-1133">Transmembrane helix</keyword>
<organism evidence="3 4">
    <name type="scientific">Moraxella lacunata</name>
    <dbReference type="NCBI Taxonomy" id="477"/>
    <lineage>
        <taxon>Bacteria</taxon>
        <taxon>Pseudomonadati</taxon>
        <taxon>Pseudomonadota</taxon>
        <taxon>Gammaproteobacteria</taxon>
        <taxon>Moraxellales</taxon>
        <taxon>Moraxellaceae</taxon>
        <taxon>Moraxella</taxon>
    </lineage>
</organism>
<dbReference type="Proteomes" id="UP000254437">
    <property type="component" value="Unassembled WGS sequence"/>
</dbReference>
<proteinExistence type="predicted"/>
<dbReference type="EMBL" id="UGQU01000003">
    <property type="protein sequence ID" value="STZ63560.1"/>
    <property type="molecule type" value="Genomic_DNA"/>
</dbReference>